<dbReference type="PROSITE" id="PS50967">
    <property type="entry name" value="HRDC"/>
    <property type="match status" value="1"/>
</dbReference>
<dbReference type="PANTHER" id="PTHR13710">
    <property type="entry name" value="DNA HELICASE RECQ FAMILY MEMBER"/>
    <property type="match status" value="1"/>
</dbReference>
<dbReference type="GO" id="GO:0005694">
    <property type="term" value="C:chromosome"/>
    <property type="evidence" value="ECO:0007669"/>
    <property type="project" value="TreeGrafter"/>
</dbReference>
<dbReference type="InterPro" id="IPR001650">
    <property type="entry name" value="Helicase_C-like"/>
</dbReference>
<dbReference type="NCBIfam" id="TIGR01389">
    <property type="entry name" value="recQ"/>
    <property type="match status" value="1"/>
</dbReference>
<evidence type="ECO:0000256" key="8">
    <source>
        <dbReference type="ARBA" id="ARBA00022806"/>
    </source>
</evidence>
<dbReference type="GO" id="GO:0003677">
    <property type="term" value="F:DNA binding"/>
    <property type="evidence" value="ECO:0007669"/>
    <property type="project" value="UniProtKB-KW"/>
</dbReference>
<comment type="similarity">
    <text evidence="3">Belongs to the helicase family. RecQ subfamily.</text>
</comment>
<accession>A0A915U1I5</accession>
<dbReference type="SMART" id="SM00490">
    <property type="entry name" value="HELICc"/>
    <property type="match status" value="1"/>
</dbReference>
<comment type="cofactor">
    <cofactor evidence="1">
        <name>Mg(2+)</name>
        <dbReference type="ChEBI" id="CHEBI:18420"/>
    </cofactor>
</comment>
<dbReference type="EMBL" id="AP024233">
    <property type="protein sequence ID" value="BCO09384.1"/>
    <property type="molecule type" value="Genomic_DNA"/>
</dbReference>
<dbReference type="PROSITE" id="PS51194">
    <property type="entry name" value="HELICASE_CTER"/>
    <property type="match status" value="1"/>
</dbReference>
<dbReference type="Gene3D" id="1.10.10.10">
    <property type="entry name" value="Winged helix-like DNA-binding domain superfamily/Winged helix DNA-binding domain"/>
    <property type="match status" value="1"/>
</dbReference>
<dbReference type="InterPro" id="IPR027417">
    <property type="entry name" value="P-loop_NTPase"/>
</dbReference>
<dbReference type="InterPro" id="IPR006293">
    <property type="entry name" value="DNA_helicase_ATP-dep_RecQ_bac"/>
</dbReference>
<keyword evidence="12" id="KW-0233">DNA recombination</keyword>
<dbReference type="GO" id="GO:0009432">
    <property type="term" value="P:SOS response"/>
    <property type="evidence" value="ECO:0007669"/>
    <property type="project" value="UniProtKB-UniRule"/>
</dbReference>
<dbReference type="Proteomes" id="UP001063350">
    <property type="component" value="Chromosome"/>
</dbReference>
<dbReference type="PANTHER" id="PTHR13710:SF105">
    <property type="entry name" value="ATP-DEPENDENT DNA HELICASE Q1"/>
    <property type="match status" value="1"/>
</dbReference>
<organism evidence="21 22">
    <name type="scientific">Desulfolithobacter dissulfuricans</name>
    <dbReference type="NCBI Taxonomy" id="2795293"/>
    <lineage>
        <taxon>Bacteria</taxon>
        <taxon>Pseudomonadati</taxon>
        <taxon>Thermodesulfobacteriota</taxon>
        <taxon>Desulfobulbia</taxon>
        <taxon>Desulfobulbales</taxon>
        <taxon>Desulfobulbaceae</taxon>
        <taxon>Desulfolithobacter</taxon>
    </lineage>
</organism>
<keyword evidence="22" id="KW-1185">Reference proteome</keyword>
<sequence>MLSMSSVSSDHIYKILRDTFGFDSFRENQEEVVQALIQGRDVFTVMPTGGGKSLCYQLPASLMDGTCVVISPLISLMKDQVDHARHLGIPAACLNSSLSARERSGVLEDFTGGQLDLLYLAPERVALADFSSLLQRVKLCFIAVDEAHCISEWGHDFRPDYLQLTELRRLLPTVPLAAFTATATHRVQTDIIKRLNLHDPLVVRASFNRPNLHYAIFPRENILRQIHQVVREQDGEPGIVYRLSRADVDKTALYLQEHDIRALPYHAGLDGGVRQQNQEAFNRDEVQVIVATVAFGMGIDKSNVRFVIHGDLPKNMESYYQETGRAGRDGEKAYCVLFFQRGDMGRLGYFLNQIDNEEERRAGWKKLEQMVSYCERSVCRRHQILSYFGEEYPRDNCGGCDVCTRGVEEVEATTEAQMLMSAIYRTGQRFGATYIIDIVTGARTKKILELGHHRLKTYGVGSKKPKAFWRRLTDAMLQHGLLRATGDRYPLLQITPKGEDVLFGRQPFTYTRLIHPEQSQEAARKELSPNPELFTILRELRRLQAEAEDVPPYVIFSDRSLREMATFLPATDREMLTIHGVGRIKLERYGQRFLSAIRSWLERHPEVEKPATSVSPLPEKTKPVAGASVEESGRLAAEGMTLEEIATRRGLKPMTVAQHLETWLEQGGDVDMDRLLSAEKQARLKVEFETHGLAYLKPVVESLEGLVSFDEARIMRGYLRRQQ</sequence>
<evidence type="ECO:0000256" key="9">
    <source>
        <dbReference type="ARBA" id="ARBA00022833"/>
    </source>
</evidence>
<dbReference type="InterPro" id="IPR036388">
    <property type="entry name" value="WH-like_DNA-bd_sf"/>
</dbReference>
<gene>
    <name evidence="21" type="primary">recQ</name>
    <name evidence="21" type="ORF">GF1_17600</name>
</gene>
<dbReference type="SMART" id="SM00341">
    <property type="entry name" value="HRDC"/>
    <property type="match status" value="1"/>
</dbReference>
<dbReference type="AlphaFoldDB" id="A0A915U1I5"/>
<dbReference type="InterPro" id="IPR018982">
    <property type="entry name" value="RQC_domain"/>
</dbReference>
<dbReference type="GO" id="GO:0006260">
    <property type="term" value="P:DNA replication"/>
    <property type="evidence" value="ECO:0007669"/>
    <property type="project" value="InterPro"/>
</dbReference>
<dbReference type="GO" id="GO:0043138">
    <property type="term" value="F:3'-5' DNA helicase activity"/>
    <property type="evidence" value="ECO:0007669"/>
    <property type="project" value="UniProtKB-EC"/>
</dbReference>
<evidence type="ECO:0000256" key="4">
    <source>
        <dbReference type="ARBA" id="ARBA00022723"/>
    </source>
</evidence>
<feature type="domain" description="HRDC" evidence="18">
    <location>
        <begin position="527"/>
        <end position="607"/>
    </location>
</feature>
<keyword evidence="10" id="KW-0067">ATP-binding</keyword>
<comment type="catalytic activity">
    <reaction evidence="15">
        <text>Couples ATP hydrolysis with the unwinding of duplex DNA by translocating in the 3'-5' direction.</text>
        <dbReference type="EC" id="5.6.2.4"/>
    </reaction>
</comment>
<name>A0A915U1I5_9BACT</name>
<feature type="domain" description="Helicase ATP-binding" evidence="19">
    <location>
        <begin position="33"/>
        <end position="201"/>
    </location>
</feature>
<dbReference type="SUPFAM" id="SSF52540">
    <property type="entry name" value="P-loop containing nucleoside triphosphate hydrolases"/>
    <property type="match status" value="1"/>
</dbReference>
<dbReference type="SUPFAM" id="SSF47819">
    <property type="entry name" value="HRDC-like"/>
    <property type="match status" value="1"/>
</dbReference>
<dbReference type="InterPro" id="IPR014001">
    <property type="entry name" value="Helicase_ATP-bd"/>
</dbReference>
<evidence type="ECO:0000256" key="15">
    <source>
        <dbReference type="ARBA" id="ARBA00034617"/>
    </source>
</evidence>
<dbReference type="Pfam" id="PF09382">
    <property type="entry name" value="RQC"/>
    <property type="match status" value="1"/>
</dbReference>
<dbReference type="InterPro" id="IPR002121">
    <property type="entry name" value="HRDC_dom"/>
</dbReference>
<reference evidence="21" key="1">
    <citation type="submission" date="2020-12" db="EMBL/GenBank/DDBJ databases">
        <title>Desulfobium dissulfuricans gen. nov., sp. nov., a novel mesophilic, sulfate-reducing bacterium isolated from a deep-sea hydrothermal vent.</title>
        <authorList>
            <person name="Hashimoto Y."/>
            <person name="Tame A."/>
            <person name="Sawayama S."/>
            <person name="Miyazaki J."/>
            <person name="Takai K."/>
            <person name="Nakagawa S."/>
        </authorList>
    </citation>
    <scope>NUCLEOTIDE SEQUENCE</scope>
    <source>
        <strain evidence="21">GF1</strain>
    </source>
</reference>
<dbReference type="SUPFAM" id="SSF46785">
    <property type="entry name" value="Winged helix' DNA-binding domain"/>
    <property type="match status" value="1"/>
</dbReference>
<dbReference type="Gene3D" id="1.10.10.1390">
    <property type="entry name" value="ATP-dependent DNA helicase RecQ"/>
    <property type="match status" value="1"/>
</dbReference>
<dbReference type="InterPro" id="IPR011545">
    <property type="entry name" value="DEAD/DEAH_box_helicase_dom"/>
</dbReference>
<dbReference type="FunFam" id="3.40.50.300:FF:000156">
    <property type="entry name" value="ATP-dependent DNA helicase recQ"/>
    <property type="match status" value="1"/>
</dbReference>
<dbReference type="InterPro" id="IPR032284">
    <property type="entry name" value="RecQ_Zn-bd"/>
</dbReference>
<dbReference type="Gene3D" id="3.40.50.300">
    <property type="entry name" value="P-loop containing nucleotide triphosphate hydrolases"/>
    <property type="match status" value="2"/>
</dbReference>
<dbReference type="Pfam" id="PF00271">
    <property type="entry name" value="Helicase_C"/>
    <property type="match status" value="1"/>
</dbReference>
<dbReference type="PROSITE" id="PS51192">
    <property type="entry name" value="HELICASE_ATP_BIND_1"/>
    <property type="match status" value="1"/>
</dbReference>
<keyword evidence="6" id="KW-0227">DNA damage</keyword>
<evidence type="ECO:0000256" key="10">
    <source>
        <dbReference type="ARBA" id="ARBA00022840"/>
    </source>
</evidence>
<dbReference type="Pfam" id="PF00570">
    <property type="entry name" value="HRDC"/>
    <property type="match status" value="1"/>
</dbReference>
<dbReference type="CDD" id="cd17920">
    <property type="entry name" value="DEXHc_RecQ"/>
    <property type="match status" value="1"/>
</dbReference>
<evidence type="ECO:0000256" key="6">
    <source>
        <dbReference type="ARBA" id="ARBA00022763"/>
    </source>
</evidence>
<evidence type="ECO:0000256" key="11">
    <source>
        <dbReference type="ARBA" id="ARBA00023125"/>
    </source>
</evidence>
<feature type="domain" description="Helicase C-terminal" evidence="20">
    <location>
        <begin position="222"/>
        <end position="372"/>
    </location>
</feature>
<evidence type="ECO:0000256" key="5">
    <source>
        <dbReference type="ARBA" id="ARBA00022741"/>
    </source>
</evidence>
<keyword evidence="5" id="KW-0547">Nucleotide-binding</keyword>
<evidence type="ECO:0000259" key="19">
    <source>
        <dbReference type="PROSITE" id="PS51192"/>
    </source>
</evidence>
<dbReference type="GO" id="GO:0005524">
    <property type="term" value="F:ATP binding"/>
    <property type="evidence" value="ECO:0007669"/>
    <property type="project" value="UniProtKB-KW"/>
</dbReference>
<feature type="region of interest" description="Disordered" evidence="17">
    <location>
        <begin position="608"/>
        <end position="629"/>
    </location>
</feature>
<evidence type="ECO:0000256" key="7">
    <source>
        <dbReference type="ARBA" id="ARBA00022801"/>
    </source>
</evidence>
<proteinExistence type="inferred from homology"/>
<evidence type="ECO:0000256" key="3">
    <source>
        <dbReference type="ARBA" id="ARBA00005446"/>
    </source>
</evidence>
<keyword evidence="11" id="KW-0238">DNA-binding</keyword>
<dbReference type="EC" id="5.6.2.4" evidence="16"/>
<evidence type="ECO:0000256" key="13">
    <source>
        <dbReference type="ARBA" id="ARBA00023204"/>
    </source>
</evidence>
<dbReference type="Pfam" id="PF00270">
    <property type="entry name" value="DEAD"/>
    <property type="match status" value="1"/>
</dbReference>
<dbReference type="Pfam" id="PF16124">
    <property type="entry name" value="RecQ_Zn_bind"/>
    <property type="match status" value="1"/>
</dbReference>
<evidence type="ECO:0000256" key="16">
    <source>
        <dbReference type="NCBIfam" id="TIGR01389"/>
    </source>
</evidence>
<dbReference type="InterPro" id="IPR004589">
    <property type="entry name" value="DNA_helicase_ATP-dep_RecQ"/>
</dbReference>
<dbReference type="FunFam" id="3.40.50.300:FF:000296">
    <property type="entry name" value="ATP-dependent DNA helicase RecQ"/>
    <property type="match status" value="1"/>
</dbReference>
<evidence type="ECO:0000259" key="20">
    <source>
        <dbReference type="PROSITE" id="PS51194"/>
    </source>
</evidence>
<dbReference type="CDD" id="cd18794">
    <property type="entry name" value="SF2_C_RecQ"/>
    <property type="match status" value="1"/>
</dbReference>
<keyword evidence="13" id="KW-0234">DNA repair</keyword>
<dbReference type="GO" id="GO:0046872">
    <property type="term" value="F:metal ion binding"/>
    <property type="evidence" value="ECO:0007669"/>
    <property type="project" value="UniProtKB-KW"/>
</dbReference>
<dbReference type="InterPro" id="IPR036390">
    <property type="entry name" value="WH_DNA-bd_sf"/>
</dbReference>
<protein>
    <recommendedName>
        <fullName evidence="16">DNA helicase RecQ</fullName>
        <ecNumber evidence="16">5.6.2.4</ecNumber>
    </recommendedName>
</protein>
<dbReference type="SMART" id="SM00956">
    <property type="entry name" value="RQC"/>
    <property type="match status" value="1"/>
</dbReference>
<keyword evidence="4" id="KW-0479">Metal-binding</keyword>
<dbReference type="KEGG" id="ddu:GF1_17600"/>
<evidence type="ECO:0000313" key="21">
    <source>
        <dbReference type="EMBL" id="BCO09384.1"/>
    </source>
</evidence>
<keyword evidence="9" id="KW-0862">Zinc</keyword>
<evidence type="ECO:0000256" key="2">
    <source>
        <dbReference type="ARBA" id="ARBA00001947"/>
    </source>
</evidence>
<dbReference type="SMART" id="SM00487">
    <property type="entry name" value="DEXDc"/>
    <property type="match status" value="1"/>
</dbReference>
<dbReference type="Pfam" id="PF14493">
    <property type="entry name" value="HTH_40"/>
    <property type="match status" value="1"/>
</dbReference>
<evidence type="ECO:0000256" key="12">
    <source>
        <dbReference type="ARBA" id="ARBA00023172"/>
    </source>
</evidence>
<evidence type="ECO:0000313" key="22">
    <source>
        <dbReference type="Proteomes" id="UP001063350"/>
    </source>
</evidence>
<evidence type="ECO:0000259" key="18">
    <source>
        <dbReference type="PROSITE" id="PS50967"/>
    </source>
</evidence>
<dbReference type="NCBIfam" id="TIGR00614">
    <property type="entry name" value="recQ_fam"/>
    <property type="match status" value="1"/>
</dbReference>
<dbReference type="GO" id="GO:0000724">
    <property type="term" value="P:double-strand break repair via homologous recombination"/>
    <property type="evidence" value="ECO:0007669"/>
    <property type="project" value="TreeGrafter"/>
</dbReference>
<dbReference type="InterPro" id="IPR010997">
    <property type="entry name" value="HRDC-like_sf"/>
</dbReference>
<dbReference type="Gene3D" id="1.10.150.80">
    <property type="entry name" value="HRDC domain"/>
    <property type="match status" value="1"/>
</dbReference>
<evidence type="ECO:0000256" key="14">
    <source>
        <dbReference type="ARBA" id="ARBA00023235"/>
    </source>
</evidence>
<dbReference type="GO" id="GO:0016787">
    <property type="term" value="F:hydrolase activity"/>
    <property type="evidence" value="ECO:0007669"/>
    <property type="project" value="UniProtKB-KW"/>
</dbReference>
<dbReference type="GO" id="GO:0005737">
    <property type="term" value="C:cytoplasm"/>
    <property type="evidence" value="ECO:0007669"/>
    <property type="project" value="TreeGrafter"/>
</dbReference>
<dbReference type="InterPro" id="IPR044876">
    <property type="entry name" value="HRDC_dom_sf"/>
</dbReference>
<comment type="cofactor">
    <cofactor evidence="2">
        <name>Zn(2+)</name>
        <dbReference type="ChEBI" id="CHEBI:29105"/>
    </cofactor>
</comment>
<keyword evidence="8 21" id="KW-0347">Helicase</keyword>
<evidence type="ECO:0000256" key="17">
    <source>
        <dbReference type="SAM" id="MobiDB-lite"/>
    </source>
</evidence>
<keyword evidence="7" id="KW-0378">Hydrolase</keyword>
<keyword evidence="14" id="KW-0413">Isomerase</keyword>
<dbReference type="GO" id="GO:0009378">
    <property type="term" value="F:four-way junction helicase activity"/>
    <property type="evidence" value="ECO:0007669"/>
    <property type="project" value="TreeGrafter"/>
</dbReference>
<dbReference type="InterPro" id="IPR029491">
    <property type="entry name" value="Helicase_HTH"/>
</dbReference>
<evidence type="ECO:0000256" key="1">
    <source>
        <dbReference type="ARBA" id="ARBA00001946"/>
    </source>
</evidence>